<comment type="caution">
    <text evidence="3">The sequence shown here is derived from an EMBL/GenBank/DDBJ whole genome shotgun (WGS) entry which is preliminary data.</text>
</comment>
<dbReference type="InterPro" id="IPR017853">
    <property type="entry name" value="GH"/>
</dbReference>
<dbReference type="RefSeq" id="WP_020370024.1">
    <property type="nucleotide sequence ID" value="NZ_APJW01000002.1"/>
</dbReference>
<dbReference type="InterPro" id="IPR013780">
    <property type="entry name" value="Glyco_hydro_b"/>
</dbReference>
<dbReference type="EMBL" id="APJW01000002">
    <property type="protein sequence ID" value="EQM62705.1"/>
    <property type="molecule type" value="Genomic_DNA"/>
</dbReference>
<dbReference type="Pfam" id="PF02922">
    <property type="entry name" value="CBM_48"/>
    <property type="match status" value="1"/>
</dbReference>
<keyword evidence="3" id="KW-0378">Hydrolase</keyword>
<proteinExistence type="inferred from homology"/>
<dbReference type="InterPro" id="IPR004193">
    <property type="entry name" value="Glyco_hydro_13_N"/>
</dbReference>
<dbReference type="Gene3D" id="2.60.40.10">
    <property type="entry name" value="Immunoglobulins"/>
    <property type="match status" value="1"/>
</dbReference>
<dbReference type="Pfam" id="PF00128">
    <property type="entry name" value="Alpha-amylase"/>
    <property type="match status" value="1"/>
</dbReference>
<comment type="similarity">
    <text evidence="1">Belongs to the glycosyl hydrolase 13 family.</text>
</comment>
<evidence type="ECO:0000259" key="2">
    <source>
        <dbReference type="SMART" id="SM00642"/>
    </source>
</evidence>
<sequence>MAKINFYPGIPSPLGATQLSPSRFRFSLYSSQATEVVLVLADQQGQIYELPLSADKNRTGNIWHIEITGIADTWSYAFRINGPGQIGASFNFEKYIADPYAKNLHTPQTFGASKTQGDYAFSYLKNEEFSWDGDAPLNIPREISVIYEMHVRSFTYDASSKVNHPGTFLGIIEKIDYLKQLGITAIELLPIFEFDETAHPFKSSSSLPLYNYWGYAPVNFFCPCRRYAYASDPCAPQREFKTLVKELHKAGIEVILDVVFNHTGLEGTECPLPWIDLSSYYMLDSEGRHVNYSGCGNTINANHTPTKQWILDILRYWVEEMHVDGFRFDLASALSRDPFGSPLPIAPVLKDIAYDPLLANTKLIAEPWDAAGLYQLGMFPTISPRWSEWNGSYRDTVKAFLNGSPNLIGLFASKISGSQDNYPKGSPCNSVNYISAHDGFTLYDTVSYNEKHNEANGEKNSDGTNANFSYNFGIEGPTNDPKILQAREQQVKNFFLILILSQGIPMIQSGDEYGHTGQGNNNRWSLDNQANYFLWDKLKERSSLFSFVKELLNFRKAHQTIFNKGFLTTETITWLDSEANPISWQPSKFLAYELKDEQHSIYIAISTQEEEITIKLPKPRAGFTNYKKVADTSKGFIEENLEEMTQLEARTILVAISDAIRT</sequence>
<gene>
    <name evidence="3" type="ORF">H359_0467</name>
</gene>
<organism evidence="3 4">
    <name type="scientific">Chlamydia ibidis 10-1398/6</name>
    <dbReference type="NCBI Taxonomy" id="1046581"/>
    <lineage>
        <taxon>Bacteria</taxon>
        <taxon>Pseudomonadati</taxon>
        <taxon>Chlamydiota</taxon>
        <taxon>Chlamydiia</taxon>
        <taxon>Chlamydiales</taxon>
        <taxon>Chlamydiaceae</taxon>
        <taxon>Chlamydia/Chlamydophila group</taxon>
        <taxon>Chlamydia</taxon>
    </lineage>
</organism>
<dbReference type="InterPro" id="IPR013783">
    <property type="entry name" value="Ig-like_fold"/>
</dbReference>
<dbReference type="CDD" id="cd11326">
    <property type="entry name" value="AmyAc_Glg_debranch"/>
    <property type="match status" value="1"/>
</dbReference>
<dbReference type="Gene3D" id="2.60.40.1180">
    <property type="entry name" value="Golgi alpha-mannosidase II"/>
    <property type="match status" value="1"/>
</dbReference>
<accession>A0ABP2XE61</accession>
<dbReference type="PANTHER" id="PTHR43002">
    <property type="entry name" value="GLYCOGEN DEBRANCHING ENZYME"/>
    <property type="match status" value="1"/>
</dbReference>
<name>A0ABP2XE61_9CHLA</name>
<dbReference type="CDD" id="cd02856">
    <property type="entry name" value="E_set_GDE_Isoamylase_N"/>
    <property type="match status" value="1"/>
</dbReference>
<evidence type="ECO:0000313" key="3">
    <source>
        <dbReference type="EMBL" id="EQM62705.1"/>
    </source>
</evidence>
<feature type="domain" description="Glycosyl hydrolase family 13 catalytic" evidence="2">
    <location>
        <begin position="148"/>
        <end position="555"/>
    </location>
</feature>
<dbReference type="SUPFAM" id="SSF81296">
    <property type="entry name" value="E set domains"/>
    <property type="match status" value="1"/>
</dbReference>
<reference evidence="3 4" key="1">
    <citation type="submission" date="2013-07" db="EMBL/GenBank/DDBJ databases">
        <title>Isolation of a new Chlamydia species from the feral Sacred Ibis (Threskiornis aethiopicus): Chlamydia ibidis.</title>
        <authorList>
            <person name="Vorimore F."/>
            <person name="Hsia R.-C."/>
            <person name="Huot-Creasy H."/>
            <person name="Bastian S."/>
            <person name="Deruyter L."/>
            <person name="Passet A."/>
            <person name="Sachse K."/>
            <person name="Bavoil P."/>
            <person name="Myers G."/>
            <person name="Laroucau K."/>
        </authorList>
    </citation>
    <scope>NUCLEOTIDE SEQUENCE [LARGE SCALE GENOMIC DNA]</scope>
    <source>
        <strain evidence="3 4">10-1398/6</strain>
    </source>
</reference>
<dbReference type="InterPro" id="IPR044505">
    <property type="entry name" value="GlgX_Isoamylase_N_E_set"/>
</dbReference>
<keyword evidence="4" id="KW-1185">Reference proteome</keyword>
<dbReference type="GO" id="GO:0016787">
    <property type="term" value="F:hydrolase activity"/>
    <property type="evidence" value="ECO:0007669"/>
    <property type="project" value="UniProtKB-KW"/>
</dbReference>
<protein>
    <submittedName>
        <fullName evidence="3">Glycosyl hydrolase</fullName>
    </submittedName>
</protein>
<dbReference type="SUPFAM" id="SSF51445">
    <property type="entry name" value="(Trans)glycosidases"/>
    <property type="match status" value="1"/>
</dbReference>
<evidence type="ECO:0000256" key="1">
    <source>
        <dbReference type="ARBA" id="ARBA00008061"/>
    </source>
</evidence>
<dbReference type="SMART" id="SM00642">
    <property type="entry name" value="Aamy"/>
    <property type="match status" value="1"/>
</dbReference>
<evidence type="ECO:0000313" key="4">
    <source>
        <dbReference type="Proteomes" id="UP000016064"/>
    </source>
</evidence>
<dbReference type="InterPro" id="IPR006047">
    <property type="entry name" value="GH13_cat_dom"/>
</dbReference>
<dbReference type="Gene3D" id="3.20.20.80">
    <property type="entry name" value="Glycosidases"/>
    <property type="match status" value="1"/>
</dbReference>
<dbReference type="InterPro" id="IPR014756">
    <property type="entry name" value="Ig_E-set"/>
</dbReference>
<dbReference type="Proteomes" id="UP000016064">
    <property type="component" value="Unassembled WGS sequence"/>
</dbReference>